<name>A0A1C7FH95_9VIBR</name>
<dbReference type="Proteomes" id="UP000092528">
    <property type="component" value="Chromosome 2"/>
</dbReference>
<organism evidence="1 2">
    <name type="scientific">Vibrio scophthalmi</name>
    <dbReference type="NCBI Taxonomy" id="45658"/>
    <lineage>
        <taxon>Bacteria</taxon>
        <taxon>Pseudomonadati</taxon>
        <taxon>Pseudomonadota</taxon>
        <taxon>Gammaproteobacteria</taxon>
        <taxon>Vibrionales</taxon>
        <taxon>Vibrionaceae</taxon>
        <taxon>Vibrio</taxon>
    </lineage>
</organism>
<keyword evidence="2" id="KW-1185">Reference proteome</keyword>
<sequence>MMRLSNRIRQDLIATLMEGAAYIDSLDLSRFFELGVREKQIGLIDYAIHTLYSHPYLAIDAFIEEGYSPQLLAKTLGDFEQFKSDIGLDSYTLDNWLEQNRYDASEDIYMPYEVYQYFAQEVRAKYLSGLILKGVRVQLGSESLACICLKCGTPFAIPKNAAEIAFYVQISRFGHYSQMHFSRSESVLTLGDNRIEICIYASQAKNTEDFTVCLVDDLELNNVKRAKSSIFMLQDFSIKHASGVNDECLKVLGLL</sequence>
<dbReference type="RefSeq" id="WP_065546458.1">
    <property type="nucleotide sequence ID" value="NZ_CP016415.1"/>
</dbReference>
<reference evidence="1 2" key="1">
    <citation type="submission" date="2016-07" db="EMBL/GenBank/DDBJ databases">
        <title>Genome sequencing of Vibrio scophthalmi strain VS-05, an isolated from Paralichthys olivaceus.</title>
        <authorList>
            <person name="Han H.-J."/>
        </authorList>
    </citation>
    <scope>NUCLEOTIDE SEQUENCE [LARGE SCALE GENOMIC DNA]</scope>
    <source>
        <strain evidence="1 2">VS-05</strain>
    </source>
</reference>
<proteinExistence type="predicted"/>
<dbReference type="AlphaFoldDB" id="A0A1C7FH95"/>
<evidence type="ECO:0000313" key="2">
    <source>
        <dbReference type="Proteomes" id="UP000092528"/>
    </source>
</evidence>
<protein>
    <submittedName>
        <fullName evidence="1">Uncharacterized protein</fullName>
    </submittedName>
</protein>
<dbReference type="EMBL" id="CP016415">
    <property type="protein sequence ID" value="ANU38724.1"/>
    <property type="molecule type" value="Genomic_DNA"/>
</dbReference>
<gene>
    <name evidence="1" type="ORF">VSVS05_03687</name>
</gene>
<accession>A0A1C7FH95</accession>
<evidence type="ECO:0000313" key="1">
    <source>
        <dbReference type="EMBL" id="ANU38724.1"/>
    </source>
</evidence>
<dbReference type="PATRIC" id="fig|45658.7.peg.3650"/>